<accession>A0A0F8YU21</accession>
<proteinExistence type="predicted"/>
<name>A0A0F8YU21_9ZZZZ</name>
<feature type="non-terminal residue" evidence="1">
    <location>
        <position position="1"/>
    </location>
</feature>
<dbReference type="EMBL" id="LAZR01051539">
    <property type="protein sequence ID" value="KKK84932.1"/>
    <property type="molecule type" value="Genomic_DNA"/>
</dbReference>
<sequence length="50" mass="5521">TYNCSDCSQEYIQHLGENSALIDVVQISYQSTVSYPSPNSIVVVFPLIVV</sequence>
<dbReference type="AlphaFoldDB" id="A0A0F8YU21"/>
<gene>
    <name evidence="1" type="ORF">LCGC14_2778390</name>
</gene>
<comment type="caution">
    <text evidence="1">The sequence shown here is derived from an EMBL/GenBank/DDBJ whole genome shotgun (WGS) entry which is preliminary data.</text>
</comment>
<evidence type="ECO:0000313" key="1">
    <source>
        <dbReference type="EMBL" id="KKK84932.1"/>
    </source>
</evidence>
<organism evidence="1">
    <name type="scientific">marine sediment metagenome</name>
    <dbReference type="NCBI Taxonomy" id="412755"/>
    <lineage>
        <taxon>unclassified sequences</taxon>
        <taxon>metagenomes</taxon>
        <taxon>ecological metagenomes</taxon>
    </lineage>
</organism>
<protein>
    <submittedName>
        <fullName evidence="1">Uncharacterized protein</fullName>
    </submittedName>
</protein>
<reference evidence="1" key="1">
    <citation type="journal article" date="2015" name="Nature">
        <title>Complex archaea that bridge the gap between prokaryotes and eukaryotes.</title>
        <authorList>
            <person name="Spang A."/>
            <person name="Saw J.H."/>
            <person name="Jorgensen S.L."/>
            <person name="Zaremba-Niedzwiedzka K."/>
            <person name="Martijn J."/>
            <person name="Lind A.E."/>
            <person name="van Eijk R."/>
            <person name="Schleper C."/>
            <person name="Guy L."/>
            <person name="Ettema T.J."/>
        </authorList>
    </citation>
    <scope>NUCLEOTIDE SEQUENCE</scope>
</reference>